<proteinExistence type="predicted"/>
<protein>
    <submittedName>
        <fullName evidence="2">Uncharacterized protein</fullName>
    </submittedName>
</protein>
<evidence type="ECO:0000313" key="3">
    <source>
        <dbReference type="Proteomes" id="UP000485058"/>
    </source>
</evidence>
<comment type="caution">
    <text evidence="2">The sequence shown here is derived from an EMBL/GenBank/DDBJ whole genome shotgun (WGS) entry which is preliminary data.</text>
</comment>
<accession>A0A699YS12</accession>
<evidence type="ECO:0000256" key="1">
    <source>
        <dbReference type="SAM" id="MobiDB-lite"/>
    </source>
</evidence>
<dbReference type="Proteomes" id="UP000485058">
    <property type="component" value="Unassembled WGS sequence"/>
</dbReference>
<gene>
    <name evidence="2" type="ORF">HaLaN_04760</name>
</gene>
<name>A0A699YS12_HAELA</name>
<keyword evidence="3" id="KW-1185">Reference proteome</keyword>
<organism evidence="2 3">
    <name type="scientific">Haematococcus lacustris</name>
    <name type="common">Green alga</name>
    <name type="synonym">Haematococcus pluvialis</name>
    <dbReference type="NCBI Taxonomy" id="44745"/>
    <lineage>
        <taxon>Eukaryota</taxon>
        <taxon>Viridiplantae</taxon>
        <taxon>Chlorophyta</taxon>
        <taxon>core chlorophytes</taxon>
        <taxon>Chlorophyceae</taxon>
        <taxon>CS clade</taxon>
        <taxon>Chlamydomonadales</taxon>
        <taxon>Haematococcaceae</taxon>
        <taxon>Haematococcus</taxon>
    </lineage>
</organism>
<dbReference type="EMBL" id="BLLF01000246">
    <property type="protein sequence ID" value="GFH09584.1"/>
    <property type="molecule type" value="Genomic_DNA"/>
</dbReference>
<sequence length="99" mass="10723">MAHWEFAGRRRSRYLADMHHAPAQPDLDAGLPLQLFKGQLEAHPWPEAGHRPRRWQLDARWPGTAVSAHASDAQGVPSPIHGGGGGLLSGSPRSNHASL</sequence>
<reference evidence="2 3" key="1">
    <citation type="submission" date="2020-02" db="EMBL/GenBank/DDBJ databases">
        <title>Draft genome sequence of Haematococcus lacustris strain NIES-144.</title>
        <authorList>
            <person name="Morimoto D."/>
            <person name="Nakagawa S."/>
            <person name="Yoshida T."/>
            <person name="Sawayama S."/>
        </authorList>
    </citation>
    <scope>NUCLEOTIDE SEQUENCE [LARGE SCALE GENOMIC DNA]</scope>
    <source>
        <strain evidence="2 3">NIES-144</strain>
    </source>
</reference>
<feature type="region of interest" description="Disordered" evidence="1">
    <location>
        <begin position="65"/>
        <end position="99"/>
    </location>
</feature>
<evidence type="ECO:0000313" key="2">
    <source>
        <dbReference type="EMBL" id="GFH09584.1"/>
    </source>
</evidence>
<dbReference type="AlphaFoldDB" id="A0A699YS12"/>